<evidence type="ECO:0000313" key="3">
    <source>
        <dbReference type="Proteomes" id="UP000176445"/>
    </source>
</evidence>
<protein>
    <recommendedName>
        <fullName evidence="1">N-acetyltransferase domain-containing protein</fullName>
    </recommendedName>
</protein>
<proteinExistence type="predicted"/>
<feature type="domain" description="N-acetyltransferase" evidence="1">
    <location>
        <begin position="44"/>
        <end position="187"/>
    </location>
</feature>
<dbReference type="EMBL" id="MFKW01000083">
    <property type="protein sequence ID" value="OGG48879.1"/>
    <property type="molecule type" value="Genomic_DNA"/>
</dbReference>
<comment type="caution">
    <text evidence="2">The sequence shown here is derived from an EMBL/GenBank/DDBJ whole genome shotgun (WGS) entry which is preliminary data.</text>
</comment>
<dbReference type="Gene3D" id="3.40.630.30">
    <property type="match status" value="1"/>
</dbReference>
<dbReference type="CDD" id="cd04301">
    <property type="entry name" value="NAT_SF"/>
    <property type="match status" value="1"/>
</dbReference>
<dbReference type="InterPro" id="IPR000182">
    <property type="entry name" value="GNAT_dom"/>
</dbReference>
<dbReference type="PROSITE" id="PS51186">
    <property type="entry name" value="GNAT"/>
    <property type="match status" value="1"/>
</dbReference>
<dbReference type="SUPFAM" id="SSF55729">
    <property type="entry name" value="Acyl-CoA N-acyltransferases (Nat)"/>
    <property type="match status" value="1"/>
</dbReference>
<dbReference type="InterPro" id="IPR016181">
    <property type="entry name" value="Acyl_CoA_acyltransferase"/>
</dbReference>
<dbReference type="GO" id="GO:0016747">
    <property type="term" value="F:acyltransferase activity, transferring groups other than amino-acyl groups"/>
    <property type="evidence" value="ECO:0007669"/>
    <property type="project" value="InterPro"/>
</dbReference>
<dbReference type="Proteomes" id="UP000176445">
    <property type="component" value="Unassembled WGS sequence"/>
</dbReference>
<organism evidence="2 3">
    <name type="scientific">Candidatus Kaiserbacteria bacterium RIFCSPHIGHO2_01_FULL_54_36b</name>
    <dbReference type="NCBI Taxonomy" id="1798483"/>
    <lineage>
        <taxon>Bacteria</taxon>
        <taxon>Candidatus Kaiseribacteriota</taxon>
    </lineage>
</organism>
<reference evidence="2 3" key="1">
    <citation type="journal article" date="2016" name="Nat. Commun.">
        <title>Thousands of microbial genomes shed light on interconnected biogeochemical processes in an aquifer system.</title>
        <authorList>
            <person name="Anantharaman K."/>
            <person name="Brown C.T."/>
            <person name="Hug L.A."/>
            <person name="Sharon I."/>
            <person name="Castelle C.J."/>
            <person name="Probst A.J."/>
            <person name="Thomas B.C."/>
            <person name="Singh A."/>
            <person name="Wilkins M.J."/>
            <person name="Karaoz U."/>
            <person name="Brodie E.L."/>
            <person name="Williams K.H."/>
            <person name="Hubbard S.S."/>
            <person name="Banfield J.F."/>
        </authorList>
    </citation>
    <scope>NUCLEOTIDE SEQUENCE [LARGE SCALE GENOMIC DNA]</scope>
</reference>
<dbReference type="AlphaFoldDB" id="A0A1F6CI52"/>
<sequence length="187" mass="21494">MFMPKGGGEMEMPAQDKEGAVEELKGLQMELLTGETLPQYQGFIESMKYNALDRSKNRALRAARHTEVDRLPHTYLRESQKGGLFVMKDGERVVGFVALRVHPEDRTGYVERIWHSDPHHQANALAQMLKTSEKYFRDHHCDKGVIEAPEMSRELTRVSNRYRVEEFYSVENGEDDEPKIVGERGGK</sequence>
<name>A0A1F6CI52_9BACT</name>
<dbReference type="Pfam" id="PF00583">
    <property type="entry name" value="Acetyltransf_1"/>
    <property type="match status" value="1"/>
</dbReference>
<gene>
    <name evidence="2" type="ORF">A2704_01440</name>
</gene>
<evidence type="ECO:0000259" key="1">
    <source>
        <dbReference type="PROSITE" id="PS51186"/>
    </source>
</evidence>
<evidence type="ECO:0000313" key="2">
    <source>
        <dbReference type="EMBL" id="OGG48879.1"/>
    </source>
</evidence>
<accession>A0A1F6CI52</accession>